<proteinExistence type="predicted"/>
<dbReference type="Gene3D" id="3.30.230.10">
    <property type="match status" value="1"/>
</dbReference>
<keyword evidence="3" id="KW-0067">ATP-binding</keyword>
<dbReference type="SUPFAM" id="SSF52540">
    <property type="entry name" value="P-loop containing nucleoside triphosphate hydrolases"/>
    <property type="match status" value="1"/>
</dbReference>
<dbReference type="Gene3D" id="3.40.50.300">
    <property type="entry name" value="P-loop containing nucleotide triphosphate hydrolases"/>
    <property type="match status" value="1"/>
</dbReference>
<evidence type="ECO:0000313" key="3">
    <source>
        <dbReference type="EMBL" id="UTY33654.1"/>
    </source>
</evidence>
<dbReference type="InterPro" id="IPR020568">
    <property type="entry name" value="Ribosomal_Su5_D2-typ_SF"/>
</dbReference>
<keyword evidence="3" id="KW-0547">Nucleotide-binding</keyword>
<dbReference type="RefSeq" id="WP_255819271.1">
    <property type="nucleotide sequence ID" value="NZ_CP038803.1"/>
</dbReference>
<feature type="domain" description="Mg chelatase-related protein C-terminal" evidence="2">
    <location>
        <begin position="470"/>
        <end position="572"/>
    </location>
</feature>
<dbReference type="InterPro" id="IPR000523">
    <property type="entry name" value="Mg_chelatse_chII-like_cat_dom"/>
</dbReference>
<gene>
    <name evidence="3" type="ORF">E4N74_06200</name>
</gene>
<dbReference type="AlphaFoldDB" id="A0AAE9MT05"/>
<reference evidence="3" key="1">
    <citation type="submission" date="2019-04" db="EMBL/GenBank/DDBJ databases">
        <title>Whole genome sequencing of oral phylogroup 2 treponemes.</title>
        <authorList>
            <person name="Chan Y."/>
            <person name="Zeng H.H."/>
            <person name="Yu X.L."/>
            <person name="Leung W.K."/>
            <person name="Watt R.M."/>
        </authorList>
    </citation>
    <scope>NUCLEOTIDE SEQUENCE</scope>
    <source>
        <strain evidence="3">OMZ 835</strain>
    </source>
</reference>
<sequence>MEILSFSSFGYEGELIKVEADLRRGLPVIDIVGLPGSAVKEARDRMRAAIRNSGLEFPVSRILINLSPADQKKEGSGFDLPIAVAVLTAKEAEKNSETIKAKAQTIILTDYPKDRPTGVPTDDLTDDSTDKKSVMIMGELELSGRVRPVRGLIGAISAARSQGIKYFIVPKENEAEALIEDGINVFGVSDLIEALEFFYKIENGELNKKNHIEKKETLHNTGTAPLFVWSGTEKQEDFDFEKDSKKGLGLVRGFEDIRGQDGLIRALEIAAAGGHNLIAYGPPGCGKTLSLSRFPLLLPDMDEKTSMETTRIYSIAGLLPQSIQKDRLLKRPPFRSPSQNASMEGIIGGAGKCMPGEVSLAHGGVLFLDEAAQFKASVLQSLRAPLETGSVTLSRAGRSSTFPARFQLLLAINPCPCGNFGSSGKVCTCLPYEIEKYWKKLTAPLLDRIDIRVPVMPPKPENILAEAKYSTETMRQKIKNARLIQWERLTFVNREKKVQNIIYENAKLSPQETAEVCKMSCEAERFFSAIVEAKKLSGRGSHALLKISRTIADIESNQNISLAHIEEAAALRQWIKYLPDFL</sequence>
<accession>A0AAE9MT05</accession>
<dbReference type="GO" id="GO:0005524">
    <property type="term" value="F:ATP binding"/>
    <property type="evidence" value="ECO:0007669"/>
    <property type="project" value="UniProtKB-KW"/>
</dbReference>
<evidence type="ECO:0000313" key="4">
    <source>
        <dbReference type="Proteomes" id="UP001058682"/>
    </source>
</evidence>
<evidence type="ECO:0000259" key="2">
    <source>
        <dbReference type="Pfam" id="PF13335"/>
    </source>
</evidence>
<dbReference type="Pfam" id="PF01078">
    <property type="entry name" value="Mg_chelatase"/>
    <property type="match status" value="1"/>
</dbReference>
<dbReference type="InterPro" id="IPR027417">
    <property type="entry name" value="P-loop_NTPase"/>
</dbReference>
<organism evidence="3 4">
    <name type="scientific">Treponema putidum</name>
    <dbReference type="NCBI Taxonomy" id="221027"/>
    <lineage>
        <taxon>Bacteria</taxon>
        <taxon>Pseudomonadati</taxon>
        <taxon>Spirochaetota</taxon>
        <taxon>Spirochaetia</taxon>
        <taxon>Spirochaetales</taxon>
        <taxon>Treponemataceae</taxon>
        <taxon>Treponema</taxon>
    </lineage>
</organism>
<feature type="domain" description="Magnesium chelatase ChlI-like catalytic" evidence="1">
    <location>
        <begin position="254"/>
        <end position="459"/>
    </location>
</feature>
<dbReference type="PANTHER" id="PTHR32039:SF7">
    <property type="entry name" value="COMPETENCE PROTEIN COMM"/>
    <property type="match status" value="1"/>
</dbReference>
<dbReference type="InterPro" id="IPR045006">
    <property type="entry name" value="CHLI-like"/>
</dbReference>
<dbReference type="InterPro" id="IPR025158">
    <property type="entry name" value="Mg_chelat-rel_C"/>
</dbReference>
<evidence type="ECO:0000259" key="1">
    <source>
        <dbReference type="Pfam" id="PF01078"/>
    </source>
</evidence>
<dbReference type="PANTHER" id="PTHR32039">
    <property type="entry name" value="MAGNESIUM-CHELATASE SUBUNIT CHLI"/>
    <property type="match status" value="1"/>
</dbReference>
<protein>
    <submittedName>
        <fullName evidence="3">ATP-binding protein</fullName>
    </submittedName>
</protein>
<name>A0AAE9MT05_9SPIR</name>
<dbReference type="EMBL" id="CP038804">
    <property type="protein sequence ID" value="UTY33654.1"/>
    <property type="molecule type" value="Genomic_DNA"/>
</dbReference>
<dbReference type="Proteomes" id="UP001058682">
    <property type="component" value="Chromosome"/>
</dbReference>
<dbReference type="Pfam" id="PF13541">
    <property type="entry name" value="ChlI"/>
    <property type="match status" value="2"/>
</dbReference>
<dbReference type="InterPro" id="IPR014721">
    <property type="entry name" value="Ribsml_uS5_D2-typ_fold_subgr"/>
</dbReference>
<dbReference type="SUPFAM" id="SSF54211">
    <property type="entry name" value="Ribosomal protein S5 domain 2-like"/>
    <property type="match status" value="2"/>
</dbReference>
<dbReference type="Pfam" id="PF13335">
    <property type="entry name" value="Mg_chelatase_C"/>
    <property type="match status" value="1"/>
</dbReference>